<proteinExistence type="predicted"/>
<keyword evidence="2" id="KW-1185">Reference proteome</keyword>
<dbReference type="InterPro" id="IPR036770">
    <property type="entry name" value="Ankyrin_rpt-contain_sf"/>
</dbReference>
<dbReference type="Proteomes" id="UP000485058">
    <property type="component" value="Unassembled WGS sequence"/>
</dbReference>
<gene>
    <name evidence="1" type="ORF">HaLaN_26200</name>
</gene>
<evidence type="ECO:0008006" key="3">
    <source>
        <dbReference type="Google" id="ProtNLM"/>
    </source>
</evidence>
<organism evidence="1 2">
    <name type="scientific">Haematococcus lacustris</name>
    <name type="common">Green alga</name>
    <name type="synonym">Haematococcus pluvialis</name>
    <dbReference type="NCBI Taxonomy" id="44745"/>
    <lineage>
        <taxon>Eukaryota</taxon>
        <taxon>Viridiplantae</taxon>
        <taxon>Chlorophyta</taxon>
        <taxon>core chlorophytes</taxon>
        <taxon>Chlorophyceae</taxon>
        <taxon>CS clade</taxon>
        <taxon>Chlamydomonadales</taxon>
        <taxon>Haematococcaceae</taxon>
        <taxon>Haematococcus</taxon>
    </lineage>
</organism>
<dbReference type="AlphaFoldDB" id="A0A6A0A5Q1"/>
<comment type="caution">
    <text evidence="1">The sequence shown here is derived from an EMBL/GenBank/DDBJ whole genome shotgun (WGS) entry which is preliminary data.</text>
</comment>
<evidence type="ECO:0000313" key="1">
    <source>
        <dbReference type="EMBL" id="GFH27818.1"/>
    </source>
</evidence>
<evidence type="ECO:0000313" key="2">
    <source>
        <dbReference type="Proteomes" id="UP000485058"/>
    </source>
</evidence>
<dbReference type="EMBL" id="BLLF01003633">
    <property type="protein sequence ID" value="GFH27818.1"/>
    <property type="molecule type" value="Genomic_DNA"/>
</dbReference>
<protein>
    <recommendedName>
        <fullName evidence="3">ANK_REP_REGION domain-containing protein</fullName>
    </recommendedName>
</protein>
<accession>A0A6A0A5Q1</accession>
<sequence>DLVLSPLVEAAASGDRYLVELLLEVHGANPSAHGGLAEHMALQAGHHLVANLIFQRAVALRAAQSAATLQQQQQGSGCPSGPAGCQGGVLGIVKQHHHRNSGRGCRLPLAHPCLTKAEPKQAVPDQADSSLSSSLYHPAWGCAA</sequence>
<feature type="non-terminal residue" evidence="1">
    <location>
        <position position="144"/>
    </location>
</feature>
<feature type="non-terminal residue" evidence="1">
    <location>
        <position position="1"/>
    </location>
</feature>
<reference evidence="1 2" key="1">
    <citation type="submission" date="2020-02" db="EMBL/GenBank/DDBJ databases">
        <title>Draft genome sequence of Haematococcus lacustris strain NIES-144.</title>
        <authorList>
            <person name="Morimoto D."/>
            <person name="Nakagawa S."/>
            <person name="Yoshida T."/>
            <person name="Sawayama S."/>
        </authorList>
    </citation>
    <scope>NUCLEOTIDE SEQUENCE [LARGE SCALE GENOMIC DNA]</scope>
    <source>
        <strain evidence="1 2">NIES-144</strain>
    </source>
</reference>
<name>A0A6A0A5Q1_HAELA</name>
<dbReference type="Gene3D" id="1.25.40.20">
    <property type="entry name" value="Ankyrin repeat-containing domain"/>
    <property type="match status" value="1"/>
</dbReference>